<keyword evidence="1" id="KW-0812">Transmembrane</keyword>
<organism evidence="3 4">
    <name type="scientific">Dongia rigui</name>
    <dbReference type="NCBI Taxonomy" id="940149"/>
    <lineage>
        <taxon>Bacteria</taxon>
        <taxon>Pseudomonadati</taxon>
        <taxon>Pseudomonadota</taxon>
        <taxon>Alphaproteobacteria</taxon>
        <taxon>Rhodospirillales</taxon>
        <taxon>Dongiaceae</taxon>
        <taxon>Dongia</taxon>
    </lineage>
</organism>
<accession>A0ABU5E3Q3</accession>
<sequence length="212" mass="22457">MIRQYLRTLLVAIMVLGSFVLLSPAVNAATLDFESLGAPGAPAKIADGYGDLQWNNFYVVDGHRYDADFPNNGYITGASSGIYVGLNGFGEAASLSSSSTFDFISASLTAAFNEGLQLDIAGFRNGAQLYAQTVTLTTQMYATLLFNWTGIDELTFVSYGGKPVYGVSGRQFALDDLNVVQTPLPAALPFLATGLIGLGFAARRRRAAAKAA</sequence>
<keyword evidence="1" id="KW-1133">Transmembrane helix</keyword>
<name>A0ABU5E3Q3_9PROT</name>
<dbReference type="InterPro" id="IPR022472">
    <property type="entry name" value="VPLPA-CTERM"/>
</dbReference>
<keyword evidence="2" id="KW-0732">Signal</keyword>
<keyword evidence="1" id="KW-0472">Membrane</keyword>
<evidence type="ECO:0000313" key="4">
    <source>
        <dbReference type="Proteomes" id="UP001271769"/>
    </source>
</evidence>
<feature type="chain" id="PRO_5045529659" evidence="2">
    <location>
        <begin position="29"/>
        <end position="212"/>
    </location>
</feature>
<comment type="caution">
    <text evidence="3">The sequence shown here is derived from an EMBL/GenBank/DDBJ whole genome shotgun (WGS) entry which is preliminary data.</text>
</comment>
<feature type="signal peptide" evidence="2">
    <location>
        <begin position="1"/>
        <end position="28"/>
    </location>
</feature>
<evidence type="ECO:0000256" key="2">
    <source>
        <dbReference type="SAM" id="SignalP"/>
    </source>
</evidence>
<dbReference type="RefSeq" id="WP_320502880.1">
    <property type="nucleotide sequence ID" value="NZ_JAXCLX010000004.1"/>
</dbReference>
<keyword evidence="4" id="KW-1185">Reference proteome</keyword>
<proteinExistence type="predicted"/>
<evidence type="ECO:0000256" key="1">
    <source>
        <dbReference type="SAM" id="Phobius"/>
    </source>
</evidence>
<dbReference type="Proteomes" id="UP001271769">
    <property type="component" value="Unassembled WGS sequence"/>
</dbReference>
<dbReference type="NCBIfam" id="TIGR03370">
    <property type="entry name" value="VPLPA-CTERM"/>
    <property type="match status" value="1"/>
</dbReference>
<dbReference type="EMBL" id="JAXCLX010000004">
    <property type="protein sequence ID" value="MDY0874210.1"/>
    <property type="molecule type" value="Genomic_DNA"/>
</dbReference>
<feature type="transmembrane region" description="Helical" evidence="1">
    <location>
        <begin position="184"/>
        <end position="202"/>
    </location>
</feature>
<gene>
    <name evidence="3" type="ORF">SMD31_19880</name>
</gene>
<evidence type="ECO:0000313" key="3">
    <source>
        <dbReference type="EMBL" id="MDY0874210.1"/>
    </source>
</evidence>
<reference evidence="3 4" key="1">
    <citation type="journal article" date="2013" name="Antonie Van Leeuwenhoek">
        <title>Dongia rigui sp. nov., isolated from freshwater of a large wetland in Korea.</title>
        <authorList>
            <person name="Baik K.S."/>
            <person name="Hwang Y.M."/>
            <person name="Choi J.S."/>
            <person name="Kwon J."/>
            <person name="Seong C.N."/>
        </authorList>
    </citation>
    <scope>NUCLEOTIDE SEQUENCE [LARGE SCALE GENOMIC DNA]</scope>
    <source>
        <strain evidence="3 4">04SU4-P</strain>
    </source>
</reference>
<protein>
    <submittedName>
        <fullName evidence="3">VPLPA-CTERM sorting domain-containing protein</fullName>
    </submittedName>
</protein>